<reference evidence="2 3" key="1">
    <citation type="submission" date="2015-03" db="EMBL/GenBank/DDBJ databases">
        <title>Genomics and transcriptomics of the oil-accumulating basidiomycete yeast T. oleaginosus allow insights into substrate utilization and the diverse evolutionary trajectories of mating systems in fungi.</title>
        <authorList>
            <consortium name="DOE Joint Genome Institute"/>
            <person name="Kourist R."/>
            <person name="Kracht O."/>
            <person name="Bracharz F."/>
            <person name="Lipzen A."/>
            <person name="Nolan M."/>
            <person name="Ohm R."/>
            <person name="Grigoriev I."/>
            <person name="Sun S."/>
            <person name="Heitman J."/>
            <person name="Bruck T."/>
            <person name="Nowrousian M."/>
        </authorList>
    </citation>
    <scope>NUCLEOTIDE SEQUENCE [LARGE SCALE GENOMIC DNA]</scope>
    <source>
        <strain evidence="2 3">IBC0246</strain>
    </source>
</reference>
<gene>
    <name evidence="2" type="ORF">CC85DRAFT_310485</name>
</gene>
<name>A0A0J0XXG7_9TREE</name>
<sequence>MTPHSEDTGPLLGADAEHEGVRTRIPAWRRVRFRYWDGHKLPRLDNYVALERLATCLTAGTCTDSERKIILLASFHFGHSELGWNGGEQVWARSMLSAFRELNHTVLFSWGHMDTLLNYQALPELVTHVLWERKEFLVCQERNDTNYREMDKEDFATKPWHDWQTGPKRCMQADDYPQGIPYWKSFHFWFFVETDHPLGGHWILSPEDYDLWYGKKPNHTYLGYSIEHRCNQFPTFDHREHRGLILAKTLNYFEQKINGFYNIIGKARDGVQPISENGKEVKFELVTTVGEKGTHIEDPDIESLGRMDQKAWTEVLARSKLLLGIGRPIVSPSPYYALCMGVPFIQPVGWWNKHRPDDRSAWQTQQMGMRMLEEPYVYHVKAGDEEGLRAAMQRAVDNPIPRYIPPHMTWDAFMGRVRSFLARDWQAEAKQHIVQTYADAPKWQYLAMDSPYKGTSMTLTFPPDRMWLMVLVPRRGSAHNNISSLQSIGGERKGKAEAG</sequence>
<proteinExistence type="predicted"/>
<dbReference type="UniPathway" id="UPA00378"/>
<dbReference type="STRING" id="879819.A0A0J0XXG7"/>
<feature type="domain" description="Glycosyltransferase family 18 catalytic" evidence="1">
    <location>
        <begin position="200"/>
        <end position="423"/>
    </location>
</feature>
<dbReference type="InterPro" id="IPR026116">
    <property type="entry name" value="GT18_cat"/>
</dbReference>
<keyword evidence="3" id="KW-1185">Reference proteome</keyword>
<protein>
    <recommendedName>
        <fullName evidence="1">Glycosyltransferase family 18 catalytic domain-containing protein</fullName>
    </recommendedName>
</protein>
<evidence type="ECO:0000313" key="2">
    <source>
        <dbReference type="EMBL" id="KLT45760.1"/>
    </source>
</evidence>
<dbReference type="AlphaFoldDB" id="A0A0J0XXG7"/>
<evidence type="ECO:0000313" key="3">
    <source>
        <dbReference type="Proteomes" id="UP000053611"/>
    </source>
</evidence>
<organism evidence="2 3">
    <name type="scientific">Cutaneotrichosporon oleaginosum</name>
    <dbReference type="NCBI Taxonomy" id="879819"/>
    <lineage>
        <taxon>Eukaryota</taxon>
        <taxon>Fungi</taxon>
        <taxon>Dikarya</taxon>
        <taxon>Basidiomycota</taxon>
        <taxon>Agaricomycotina</taxon>
        <taxon>Tremellomycetes</taxon>
        <taxon>Trichosporonales</taxon>
        <taxon>Trichosporonaceae</taxon>
        <taxon>Cutaneotrichosporon</taxon>
    </lineage>
</organism>
<accession>A0A0J0XXG7</accession>
<evidence type="ECO:0000259" key="1">
    <source>
        <dbReference type="Pfam" id="PF15024"/>
    </source>
</evidence>
<dbReference type="GO" id="GO:0030144">
    <property type="term" value="F:alpha-1,6-mannosylglycoprotein 6-beta-N-acetylglucosaminyltransferase activity"/>
    <property type="evidence" value="ECO:0007669"/>
    <property type="project" value="InterPro"/>
</dbReference>
<dbReference type="Proteomes" id="UP000053611">
    <property type="component" value="Unassembled WGS sequence"/>
</dbReference>
<dbReference type="EMBL" id="KQ087180">
    <property type="protein sequence ID" value="KLT45760.1"/>
    <property type="molecule type" value="Genomic_DNA"/>
</dbReference>
<dbReference type="Pfam" id="PF15024">
    <property type="entry name" value="Glyco_transf_18"/>
    <property type="match status" value="1"/>
</dbReference>
<dbReference type="OrthoDB" id="2113294at2759"/>